<name>A0A841TEF6_9BACL</name>
<feature type="DNA-binding region" description="H-T-H motif" evidence="2">
    <location>
        <begin position="34"/>
        <end position="53"/>
    </location>
</feature>
<dbReference type="InterPro" id="IPR009057">
    <property type="entry name" value="Homeodomain-like_sf"/>
</dbReference>
<reference evidence="4 5" key="1">
    <citation type="submission" date="2020-08" db="EMBL/GenBank/DDBJ databases">
        <title>Cohnella phylogeny.</title>
        <authorList>
            <person name="Dunlap C."/>
        </authorList>
    </citation>
    <scope>NUCLEOTIDE SEQUENCE [LARGE SCALE GENOMIC DNA]</scope>
    <source>
        <strain evidence="4 5">DSM 103658</strain>
    </source>
</reference>
<dbReference type="PROSITE" id="PS50977">
    <property type="entry name" value="HTH_TETR_2"/>
    <property type="match status" value="1"/>
</dbReference>
<dbReference type="AlphaFoldDB" id="A0A841TEF6"/>
<sequence>MPTRRERSDAADNRRLILQTAKSLFEEHGVEDVSMHQIAKTAGIGQGTLYRRYAHKGDLCCDLIEDAGAEAISAAERYASSTSDTLSPSERLGGALDLLVDFIDDKLQLLIPLHSVHMSAEDKTAFFRSPIYINLKRILTQLLQEVPSNSGEVDPQIKAHVILCSLNPAGYLHMRDTLGFSKEEIKQYYRKLYAGI</sequence>
<comment type="caution">
    <text evidence="4">The sequence shown here is derived from an EMBL/GenBank/DDBJ whole genome shotgun (WGS) entry which is preliminary data.</text>
</comment>
<evidence type="ECO:0000313" key="4">
    <source>
        <dbReference type="EMBL" id="MBB6678636.1"/>
    </source>
</evidence>
<evidence type="ECO:0000259" key="3">
    <source>
        <dbReference type="PROSITE" id="PS50977"/>
    </source>
</evidence>
<feature type="domain" description="HTH tetR-type" evidence="3">
    <location>
        <begin position="11"/>
        <end position="71"/>
    </location>
</feature>
<dbReference type="Proteomes" id="UP000574133">
    <property type="component" value="Unassembled WGS sequence"/>
</dbReference>
<keyword evidence="1 2" id="KW-0238">DNA-binding</keyword>
<organism evidence="4 5">
    <name type="scientific">Cohnella lubricantis</name>
    <dbReference type="NCBI Taxonomy" id="2163172"/>
    <lineage>
        <taxon>Bacteria</taxon>
        <taxon>Bacillati</taxon>
        <taxon>Bacillota</taxon>
        <taxon>Bacilli</taxon>
        <taxon>Bacillales</taxon>
        <taxon>Paenibacillaceae</taxon>
        <taxon>Cohnella</taxon>
    </lineage>
</organism>
<dbReference type="GO" id="GO:0003700">
    <property type="term" value="F:DNA-binding transcription factor activity"/>
    <property type="evidence" value="ECO:0007669"/>
    <property type="project" value="TreeGrafter"/>
</dbReference>
<dbReference type="RefSeq" id="WP_185179898.1">
    <property type="nucleotide sequence ID" value="NZ_CBCSEP010000006.1"/>
</dbReference>
<dbReference type="EMBL" id="JACJVN010000057">
    <property type="protein sequence ID" value="MBB6678636.1"/>
    <property type="molecule type" value="Genomic_DNA"/>
</dbReference>
<dbReference type="PANTHER" id="PTHR30055">
    <property type="entry name" value="HTH-TYPE TRANSCRIPTIONAL REGULATOR RUTR"/>
    <property type="match status" value="1"/>
</dbReference>
<dbReference type="SUPFAM" id="SSF46689">
    <property type="entry name" value="Homeodomain-like"/>
    <property type="match status" value="1"/>
</dbReference>
<proteinExistence type="predicted"/>
<keyword evidence="5" id="KW-1185">Reference proteome</keyword>
<dbReference type="PRINTS" id="PR00455">
    <property type="entry name" value="HTHTETR"/>
</dbReference>
<dbReference type="InterPro" id="IPR001647">
    <property type="entry name" value="HTH_TetR"/>
</dbReference>
<evidence type="ECO:0000256" key="1">
    <source>
        <dbReference type="ARBA" id="ARBA00023125"/>
    </source>
</evidence>
<dbReference type="GO" id="GO:0000976">
    <property type="term" value="F:transcription cis-regulatory region binding"/>
    <property type="evidence" value="ECO:0007669"/>
    <property type="project" value="TreeGrafter"/>
</dbReference>
<accession>A0A841TEF6</accession>
<dbReference type="Pfam" id="PF00440">
    <property type="entry name" value="TetR_N"/>
    <property type="match status" value="1"/>
</dbReference>
<dbReference type="Gene3D" id="1.10.357.10">
    <property type="entry name" value="Tetracycline Repressor, domain 2"/>
    <property type="match status" value="1"/>
</dbReference>
<evidence type="ECO:0000256" key="2">
    <source>
        <dbReference type="PROSITE-ProRule" id="PRU00335"/>
    </source>
</evidence>
<gene>
    <name evidence="4" type="ORF">H4Q31_15200</name>
</gene>
<protein>
    <submittedName>
        <fullName evidence="4">TetR/AcrR family transcriptional regulator</fullName>
    </submittedName>
</protein>
<dbReference type="PANTHER" id="PTHR30055:SF209">
    <property type="entry name" value="POSSIBLE TRANSCRIPTIONAL REGULATORY PROTEIN (PROBABLY TETR-FAMILY)"/>
    <property type="match status" value="1"/>
</dbReference>
<dbReference type="InterPro" id="IPR050109">
    <property type="entry name" value="HTH-type_TetR-like_transc_reg"/>
</dbReference>
<evidence type="ECO:0000313" key="5">
    <source>
        <dbReference type="Proteomes" id="UP000574133"/>
    </source>
</evidence>